<dbReference type="NCBIfam" id="TIGR03090">
    <property type="entry name" value="SASP_tlp"/>
    <property type="match status" value="1"/>
</dbReference>
<accession>A0A6M1PE68</accession>
<feature type="region of interest" description="Disordered" evidence="1">
    <location>
        <begin position="42"/>
        <end position="76"/>
    </location>
</feature>
<dbReference type="InterPro" id="IPR017524">
    <property type="entry name" value="SASP_thioredoxin-like"/>
</dbReference>
<dbReference type="AlphaFoldDB" id="A0A6M1PE68"/>
<dbReference type="RefSeq" id="WP_165094762.1">
    <property type="nucleotide sequence ID" value="NZ_JAAKGU010000001.1"/>
</dbReference>
<evidence type="ECO:0000313" key="3">
    <source>
        <dbReference type="Proteomes" id="UP000480151"/>
    </source>
</evidence>
<organism evidence="2 3">
    <name type="scientific">Paenibacillus apii</name>
    <dbReference type="NCBI Taxonomy" id="1850370"/>
    <lineage>
        <taxon>Bacteria</taxon>
        <taxon>Bacillati</taxon>
        <taxon>Bacillota</taxon>
        <taxon>Bacilli</taxon>
        <taxon>Bacillales</taxon>
        <taxon>Paenibacillaceae</taxon>
        <taxon>Paenibacillus</taxon>
    </lineage>
</organism>
<reference evidence="2 3" key="1">
    <citation type="submission" date="2020-02" db="EMBL/GenBank/DDBJ databases">
        <authorList>
            <person name="Gao J."/>
            <person name="Sun J."/>
        </authorList>
    </citation>
    <scope>NUCLEOTIDE SEQUENCE [LARGE SCALE GENOMIC DNA]</scope>
    <source>
        <strain evidence="2 3">7124</strain>
    </source>
</reference>
<evidence type="ECO:0000313" key="2">
    <source>
        <dbReference type="EMBL" id="NGM81659.1"/>
    </source>
</evidence>
<evidence type="ECO:0000256" key="1">
    <source>
        <dbReference type="SAM" id="MobiDB-lite"/>
    </source>
</evidence>
<gene>
    <name evidence="2" type="primary">tlp</name>
    <name evidence="2" type="ORF">G5B47_04445</name>
</gene>
<dbReference type="Proteomes" id="UP000480151">
    <property type="component" value="Unassembled WGS sequence"/>
</dbReference>
<dbReference type="HAMAP" id="MF_01506">
    <property type="entry name" value="Tlp"/>
    <property type="match status" value="1"/>
</dbReference>
<dbReference type="Pfam" id="PF19824">
    <property type="entry name" value="Tlp"/>
    <property type="match status" value="1"/>
</dbReference>
<protein>
    <submittedName>
        <fullName evidence="2">Small acid-soluble spore protein Tlp</fullName>
    </submittedName>
</protein>
<keyword evidence="3" id="KW-1185">Reference proteome</keyword>
<sequence>MNRPKPDNREDNVAHLQNNIENTIRNYRETEDYLNEHRDEISSVEKNQLQDKNERRLNSIEGFREEVKDEARNQNK</sequence>
<proteinExistence type="inferred from homology"/>
<comment type="caution">
    <text evidence="2">The sequence shown here is derived from an EMBL/GenBank/DDBJ whole genome shotgun (WGS) entry which is preliminary data.</text>
</comment>
<name>A0A6M1PE68_9BACL</name>
<dbReference type="EMBL" id="JAAKGU010000001">
    <property type="protein sequence ID" value="NGM81659.1"/>
    <property type="molecule type" value="Genomic_DNA"/>
</dbReference>